<reference evidence="1 2" key="1">
    <citation type="submission" date="2017-10" db="EMBL/GenBank/DDBJ databases">
        <title>Two draft genome sequences of Pusillimonas sp. strains isolated from a nitrate- and radionuclide-contaminated groundwater in Russia.</title>
        <authorList>
            <person name="Grouzdev D.S."/>
            <person name="Tourova T.P."/>
            <person name="Goeva M.A."/>
            <person name="Babich T.L."/>
            <person name="Sokolova D.S."/>
            <person name="Abdullin R."/>
            <person name="Poltaraus A.B."/>
            <person name="Toshchakov S.V."/>
            <person name="Nazina T.N."/>
        </authorList>
    </citation>
    <scope>NUCLEOTIDE SEQUENCE [LARGE SCALE GENOMIC DNA]</scope>
    <source>
        <strain evidence="1 2">JR1/69-3-13</strain>
    </source>
</reference>
<protein>
    <submittedName>
        <fullName evidence="1">CMD domain protein</fullName>
    </submittedName>
</protein>
<dbReference type="AlphaFoldDB" id="A0A2N4U3Z9"/>
<evidence type="ECO:0000313" key="2">
    <source>
        <dbReference type="Proteomes" id="UP000234190"/>
    </source>
</evidence>
<dbReference type="EMBL" id="PDNW01000008">
    <property type="protein sequence ID" value="PLC49750.1"/>
    <property type="molecule type" value="Genomic_DNA"/>
</dbReference>
<proteinExistence type="predicted"/>
<keyword evidence="2" id="KW-1185">Reference proteome</keyword>
<dbReference type="Gene3D" id="1.20.1290.10">
    <property type="entry name" value="AhpD-like"/>
    <property type="match status" value="1"/>
</dbReference>
<name>A0A2N4U3Z9_9BURK</name>
<gene>
    <name evidence="1" type="ORF">CR159_10665</name>
</gene>
<dbReference type="RefSeq" id="WP_102073946.1">
    <property type="nucleotide sequence ID" value="NZ_PDNW01000008.1"/>
</dbReference>
<accession>A0A2N4U3Z9</accession>
<dbReference type="Proteomes" id="UP000234190">
    <property type="component" value="Unassembled WGS sequence"/>
</dbReference>
<dbReference type="InterPro" id="IPR029032">
    <property type="entry name" value="AhpD-like"/>
</dbReference>
<organism evidence="1 2">
    <name type="scientific">Pollutimonas subterranea</name>
    <dbReference type="NCBI Taxonomy" id="2045210"/>
    <lineage>
        <taxon>Bacteria</taxon>
        <taxon>Pseudomonadati</taxon>
        <taxon>Pseudomonadota</taxon>
        <taxon>Betaproteobacteria</taxon>
        <taxon>Burkholderiales</taxon>
        <taxon>Alcaligenaceae</taxon>
        <taxon>Pollutimonas</taxon>
    </lineage>
</organism>
<comment type="caution">
    <text evidence="1">The sequence shown here is derived from an EMBL/GenBank/DDBJ whole genome shotgun (WGS) entry which is preliminary data.</text>
</comment>
<sequence length="174" mass="18656">MNNANASPGGDLIDQVVGLTPDDTLYATRRAREKVATATQGSYELFFDPAAAGLTMLERLLVAYYACVLSTSPHLESHYQGLLRQNDVDAATLEAVGRNRLELIEPGRLTALLAFTAKLILKPIEGDQAAARALQTAGIATPDIITLAQLIAFLSYQIRLVAGLQAMKALESQS</sequence>
<dbReference type="OrthoDB" id="8718286at2"/>
<dbReference type="SUPFAM" id="SSF69118">
    <property type="entry name" value="AhpD-like"/>
    <property type="match status" value="1"/>
</dbReference>
<evidence type="ECO:0000313" key="1">
    <source>
        <dbReference type="EMBL" id="PLC49750.1"/>
    </source>
</evidence>